<dbReference type="FunFam" id="3.40.605.10:FF:000026">
    <property type="entry name" value="Aldehyde dehydrogenase, putative"/>
    <property type="match status" value="1"/>
</dbReference>
<sequence>MASMAARRVSSLLSRSFSASSPSLFRSQGRNYYNGSRIVRRFGTSAAAEEIISPSVQVSYTQLLIDGNFVDSASGKTFPTLDPRTGEVIAHVAEGDAEDINRAVKAARKAFDEGPWPKMTAYERSRIMLRFADLVEKHSEELASLESWDNGKPYQQSLTVEIPMLARLFRYYAGWADKIHGLTVPADGNYHVQTLHEPIGVAGQIIPWNFPLLMFAWKVGPALACGNTIVLKTAEQTPLTAFYVGKLFLEAGLPPGVLNIVSGFGPTAGASLASHMDVDKLAFTGSTDTGKIILGLAANSNLKPVTLELGGKSPFIVFEDADIDKAVELAHFALFFNQGQCCCAGSRTYVHEKVYDEFVEKSKARALKRVVGDPFKKGIEQGPQIDSEQFEKVLKYIRSGVESNATLECGGDKIGDKGYFIQPTVFSNVKDDMLIAQDEIFGPVQSILKFRDVDEVIRRANETRYGLAAGVFTKNLDTANRVSRALKAGTVWVNCFDVFDAAIPFGGYKMSGIGREKGVYSLNNYLQIKAVVTALNNPAWI</sequence>
<dbReference type="GO" id="GO:0004029">
    <property type="term" value="F:aldehyde dehydrogenase (NAD+) activity"/>
    <property type="evidence" value="ECO:0007669"/>
    <property type="project" value="UniProtKB-EC"/>
</dbReference>
<dbReference type="GO" id="GO:0019752">
    <property type="term" value="P:carboxylic acid metabolic process"/>
    <property type="evidence" value="ECO:0007669"/>
    <property type="project" value="UniProtKB-ARBA"/>
</dbReference>
<evidence type="ECO:0000256" key="4">
    <source>
        <dbReference type="ARBA" id="ARBA00023027"/>
    </source>
</evidence>
<dbReference type="InterPro" id="IPR016163">
    <property type="entry name" value="Ald_DH_C"/>
</dbReference>
<dbReference type="EC" id="1.2.1.3" evidence="5"/>
<gene>
    <name evidence="11" type="ORF">GA_TR3196_c0_g1_i1_g.10020</name>
</gene>
<dbReference type="InterPro" id="IPR029510">
    <property type="entry name" value="Ald_DH_CS_GLU"/>
</dbReference>
<dbReference type="InterPro" id="IPR016161">
    <property type="entry name" value="Ald_DH/histidinol_DH"/>
</dbReference>
<feature type="domain" description="Aldehyde dehydrogenase" evidence="10">
    <location>
        <begin position="69"/>
        <end position="531"/>
    </location>
</feature>
<evidence type="ECO:0000256" key="3">
    <source>
        <dbReference type="ARBA" id="ARBA00023002"/>
    </source>
</evidence>
<dbReference type="CDD" id="cd07142">
    <property type="entry name" value="ALDH_F2BC"/>
    <property type="match status" value="1"/>
</dbReference>
<comment type="function">
    <text evidence="7">Possesses activity on acetaldehyde and glycolaldehyde in vitro.</text>
</comment>
<reference evidence="11" key="1">
    <citation type="submission" date="2016-07" db="EMBL/GenBank/DDBJ databases">
        <title>De novo transcriptome assembly of four accessions of the metal hyperaccumulator plant Noccaea caerulescens.</title>
        <authorList>
            <person name="Blande D."/>
            <person name="Halimaa P."/>
            <person name="Tervahauta A.I."/>
            <person name="Aarts M.G."/>
            <person name="Karenlampi S.O."/>
        </authorList>
    </citation>
    <scope>NUCLEOTIDE SEQUENCE</scope>
</reference>
<evidence type="ECO:0000256" key="2">
    <source>
        <dbReference type="ARBA" id="ARBA00009986"/>
    </source>
</evidence>
<evidence type="ECO:0000256" key="8">
    <source>
        <dbReference type="PROSITE-ProRule" id="PRU10007"/>
    </source>
</evidence>
<keyword evidence="4" id="KW-0520">NAD</keyword>
<comment type="subcellular location">
    <subcellularLocation>
        <location evidence="1">Mitochondrion matrix</location>
    </subcellularLocation>
</comment>
<dbReference type="Gene3D" id="3.40.605.10">
    <property type="entry name" value="Aldehyde Dehydrogenase, Chain A, domain 1"/>
    <property type="match status" value="1"/>
</dbReference>
<dbReference type="Gene3D" id="3.40.309.10">
    <property type="entry name" value="Aldehyde Dehydrogenase, Chain A, domain 2"/>
    <property type="match status" value="1"/>
</dbReference>
<dbReference type="EMBL" id="GEVI01019921">
    <property type="protein sequence ID" value="JAU12399.1"/>
    <property type="molecule type" value="Transcribed_RNA"/>
</dbReference>
<evidence type="ECO:0000256" key="5">
    <source>
        <dbReference type="ARBA" id="ARBA00024226"/>
    </source>
</evidence>
<feature type="active site" evidence="8">
    <location>
        <position position="308"/>
    </location>
</feature>
<dbReference type="InterPro" id="IPR015590">
    <property type="entry name" value="Aldehyde_DH_dom"/>
</dbReference>
<evidence type="ECO:0000256" key="9">
    <source>
        <dbReference type="RuleBase" id="RU003345"/>
    </source>
</evidence>
<proteinExistence type="inferred from homology"/>
<dbReference type="FunFam" id="3.40.605.10:FF:000011">
    <property type="entry name" value="ALD5p Mitochondrial aldehyde dehydrogenase"/>
    <property type="match status" value="1"/>
</dbReference>
<dbReference type="PANTHER" id="PTHR11699">
    <property type="entry name" value="ALDEHYDE DEHYDROGENASE-RELATED"/>
    <property type="match status" value="1"/>
</dbReference>
<keyword evidence="3 9" id="KW-0560">Oxidoreductase</keyword>
<protein>
    <recommendedName>
        <fullName evidence="5">aldehyde dehydrogenase (NAD(+))</fullName>
        <ecNumber evidence="5">1.2.1.3</ecNumber>
    </recommendedName>
</protein>
<dbReference type="GO" id="GO:0005759">
    <property type="term" value="C:mitochondrial matrix"/>
    <property type="evidence" value="ECO:0007669"/>
    <property type="project" value="UniProtKB-SubCell"/>
</dbReference>
<dbReference type="InterPro" id="IPR016162">
    <property type="entry name" value="Ald_DH_N"/>
</dbReference>
<dbReference type="InterPro" id="IPR016160">
    <property type="entry name" value="Ald_DH_CS_CYS"/>
</dbReference>
<evidence type="ECO:0000256" key="1">
    <source>
        <dbReference type="ARBA" id="ARBA00004305"/>
    </source>
</evidence>
<name>A0A1J3CZZ3_NOCCA</name>
<evidence type="ECO:0000259" key="10">
    <source>
        <dbReference type="Pfam" id="PF00171"/>
    </source>
</evidence>
<evidence type="ECO:0000313" key="11">
    <source>
        <dbReference type="EMBL" id="JAU12399.1"/>
    </source>
</evidence>
<comment type="similarity">
    <text evidence="2 9">Belongs to the aldehyde dehydrogenase family.</text>
</comment>
<organism evidence="11">
    <name type="scientific">Noccaea caerulescens</name>
    <name type="common">Alpine penny-cress</name>
    <name type="synonym">Thlaspi caerulescens</name>
    <dbReference type="NCBI Taxonomy" id="107243"/>
    <lineage>
        <taxon>Eukaryota</taxon>
        <taxon>Viridiplantae</taxon>
        <taxon>Streptophyta</taxon>
        <taxon>Embryophyta</taxon>
        <taxon>Tracheophyta</taxon>
        <taxon>Spermatophyta</taxon>
        <taxon>Magnoliopsida</taxon>
        <taxon>eudicotyledons</taxon>
        <taxon>Gunneridae</taxon>
        <taxon>Pentapetalae</taxon>
        <taxon>rosids</taxon>
        <taxon>malvids</taxon>
        <taxon>Brassicales</taxon>
        <taxon>Brassicaceae</taxon>
        <taxon>Coluteocarpeae</taxon>
        <taxon>Noccaea</taxon>
    </lineage>
</organism>
<dbReference type="AlphaFoldDB" id="A0A1J3CZZ3"/>
<evidence type="ECO:0000256" key="6">
    <source>
        <dbReference type="ARBA" id="ARBA00049194"/>
    </source>
</evidence>
<accession>A0A1J3CZZ3</accession>
<comment type="catalytic activity">
    <reaction evidence="6">
        <text>an aldehyde + NAD(+) + H2O = a carboxylate + NADH + 2 H(+)</text>
        <dbReference type="Rhea" id="RHEA:16185"/>
        <dbReference type="ChEBI" id="CHEBI:15377"/>
        <dbReference type="ChEBI" id="CHEBI:15378"/>
        <dbReference type="ChEBI" id="CHEBI:17478"/>
        <dbReference type="ChEBI" id="CHEBI:29067"/>
        <dbReference type="ChEBI" id="CHEBI:57540"/>
        <dbReference type="ChEBI" id="CHEBI:57945"/>
        <dbReference type="EC" id="1.2.1.3"/>
    </reaction>
</comment>
<dbReference type="PROSITE" id="PS00070">
    <property type="entry name" value="ALDEHYDE_DEHYDR_CYS"/>
    <property type="match status" value="1"/>
</dbReference>
<dbReference type="FunFam" id="3.40.309.10:FF:000001">
    <property type="entry name" value="Mitochondrial aldehyde dehydrogenase 2"/>
    <property type="match status" value="1"/>
</dbReference>
<dbReference type="PROSITE" id="PS00687">
    <property type="entry name" value="ALDEHYDE_DEHYDR_GLU"/>
    <property type="match status" value="1"/>
</dbReference>
<dbReference type="SUPFAM" id="SSF53720">
    <property type="entry name" value="ALDH-like"/>
    <property type="match status" value="1"/>
</dbReference>
<evidence type="ECO:0000256" key="7">
    <source>
        <dbReference type="ARBA" id="ARBA00056732"/>
    </source>
</evidence>
<dbReference type="Pfam" id="PF00171">
    <property type="entry name" value="Aldedh"/>
    <property type="match status" value="1"/>
</dbReference>